<dbReference type="RefSeq" id="WP_023791183.1">
    <property type="nucleotide sequence ID" value="NC_023003.1"/>
</dbReference>
<dbReference type="GO" id="GO:0005737">
    <property type="term" value="C:cytoplasm"/>
    <property type="evidence" value="ECO:0007669"/>
    <property type="project" value="InterPro"/>
</dbReference>
<keyword evidence="5" id="KW-0547">Nucleotide-binding</keyword>
<evidence type="ECO:0000256" key="6">
    <source>
        <dbReference type="ARBA" id="ARBA00022840"/>
    </source>
</evidence>
<accession>V6DFA2</accession>
<dbReference type="eggNOG" id="COG0423">
    <property type="taxonomic scope" value="Bacteria"/>
</dbReference>
<dbReference type="GO" id="GO:0070062">
    <property type="term" value="C:extracellular exosome"/>
    <property type="evidence" value="ECO:0007669"/>
    <property type="project" value="UniProtKB-ARBA"/>
</dbReference>
<keyword evidence="3" id="KW-0963">Cytoplasm</keyword>
<evidence type="ECO:0000313" key="10">
    <source>
        <dbReference type="EMBL" id="CDK30272.1"/>
    </source>
</evidence>
<dbReference type="FunFam" id="3.40.50.800:FF:000002">
    <property type="entry name" value="Glycine--tRNA ligase"/>
    <property type="match status" value="1"/>
</dbReference>
<dbReference type="InterPro" id="IPR033731">
    <property type="entry name" value="GlyRS-like_core"/>
</dbReference>
<dbReference type="CDD" id="cd00774">
    <property type="entry name" value="GlyRS-like_core"/>
    <property type="match status" value="1"/>
</dbReference>
<evidence type="ECO:0000313" key="11">
    <source>
        <dbReference type="Proteomes" id="UP000018769"/>
    </source>
</evidence>
<keyword evidence="7" id="KW-0648">Protein biosynthesis</keyword>
<dbReference type="KEGG" id="dpb:BABL1_gene_966"/>
<evidence type="ECO:0000256" key="4">
    <source>
        <dbReference type="ARBA" id="ARBA00022598"/>
    </source>
</evidence>
<dbReference type="InterPro" id="IPR045864">
    <property type="entry name" value="aa-tRNA-synth_II/BPL/LPL"/>
</dbReference>
<evidence type="ECO:0000256" key="2">
    <source>
        <dbReference type="ARBA" id="ARBA00012829"/>
    </source>
</evidence>
<dbReference type="GO" id="GO:0006426">
    <property type="term" value="P:glycyl-tRNA aminoacylation"/>
    <property type="evidence" value="ECO:0007669"/>
    <property type="project" value="InterPro"/>
</dbReference>
<dbReference type="SUPFAM" id="SSF52954">
    <property type="entry name" value="Class II aaRS ABD-related"/>
    <property type="match status" value="1"/>
</dbReference>
<keyword evidence="11" id="KW-1185">Reference proteome</keyword>
<dbReference type="PATRIC" id="fig|673862.3.peg.161"/>
<dbReference type="PANTHER" id="PTHR10745:SF8">
    <property type="entry name" value="DNA POLYMERASE SUBUNIT GAMMA-2, MITOCHONDRIAL"/>
    <property type="match status" value="1"/>
</dbReference>
<dbReference type="GO" id="GO:0005524">
    <property type="term" value="F:ATP binding"/>
    <property type="evidence" value="ECO:0007669"/>
    <property type="project" value="UniProtKB-KW"/>
</dbReference>
<dbReference type="Pfam" id="PF03129">
    <property type="entry name" value="HGTP_anticodon"/>
    <property type="match status" value="1"/>
</dbReference>
<comment type="similarity">
    <text evidence="1">Belongs to the class-II aminoacyl-tRNA synthetase family.</text>
</comment>
<dbReference type="InterPro" id="IPR004154">
    <property type="entry name" value="Anticodon-bd"/>
</dbReference>
<dbReference type="STRING" id="673862.BABL1_gene_966"/>
<dbReference type="InterPro" id="IPR006195">
    <property type="entry name" value="aa-tRNA-synth_II"/>
</dbReference>
<dbReference type="NCBIfam" id="TIGR00389">
    <property type="entry name" value="glyS_dimeric"/>
    <property type="match status" value="1"/>
</dbReference>
<dbReference type="AlphaFoldDB" id="V6DFA2"/>
<dbReference type="EMBL" id="HG793133">
    <property type="protein sequence ID" value="CDK30272.1"/>
    <property type="molecule type" value="Genomic_DNA"/>
</dbReference>
<evidence type="ECO:0000256" key="5">
    <source>
        <dbReference type="ARBA" id="ARBA00022741"/>
    </source>
</evidence>
<proteinExistence type="inferred from homology"/>
<keyword evidence="6" id="KW-0067">ATP-binding</keyword>
<dbReference type="InterPro" id="IPR002314">
    <property type="entry name" value="aa-tRNA-synt_IIb"/>
</dbReference>
<dbReference type="Proteomes" id="UP000018769">
    <property type="component" value="Chromosome I"/>
</dbReference>
<dbReference type="HOGENOM" id="CLU_015515_2_0_7"/>
<dbReference type="Gene3D" id="3.30.930.10">
    <property type="entry name" value="Bira Bifunctional Protein, Domain 2"/>
    <property type="match status" value="1"/>
</dbReference>
<dbReference type="PRINTS" id="PR01043">
    <property type="entry name" value="TRNASYNTHGLY"/>
</dbReference>
<protein>
    <recommendedName>
        <fullName evidence="2">glycine--tRNA ligase</fullName>
        <ecNumber evidence="2">6.1.1.14</ecNumber>
    </recommendedName>
</protein>
<dbReference type="GO" id="GO:1990742">
    <property type="term" value="C:microvesicle"/>
    <property type="evidence" value="ECO:0007669"/>
    <property type="project" value="UniProtKB-ARBA"/>
</dbReference>
<evidence type="ECO:0000256" key="1">
    <source>
        <dbReference type="ARBA" id="ARBA00008226"/>
    </source>
</evidence>
<evidence type="ECO:0000256" key="8">
    <source>
        <dbReference type="ARBA" id="ARBA00023146"/>
    </source>
</evidence>
<feature type="domain" description="Aminoacyl-transfer RNA synthetases class-II family profile" evidence="9">
    <location>
        <begin position="6"/>
        <end position="339"/>
    </location>
</feature>
<dbReference type="PROSITE" id="PS50862">
    <property type="entry name" value="AA_TRNA_LIGASE_II"/>
    <property type="match status" value="1"/>
</dbReference>
<evidence type="ECO:0000259" key="9">
    <source>
        <dbReference type="PROSITE" id="PS50862"/>
    </source>
</evidence>
<organism evidence="10 11">
    <name type="scientific">Candidatus Babela massiliensis</name>
    <dbReference type="NCBI Taxonomy" id="673862"/>
    <lineage>
        <taxon>Bacteria</taxon>
        <taxon>Candidatus Babelota</taxon>
        <taxon>Candidatus Babeliae</taxon>
        <taxon>Candidatus Babeliales</taxon>
        <taxon>Candidatus Babeliaceae</taxon>
        <taxon>Candidatus Babela</taxon>
    </lineage>
</organism>
<dbReference type="InterPro" id="IPR002315">
    <property type="entry name" value="tRNA-synt_gly"/>
</dbReference>
<keyword evidence="8 10" id="KW-0030">Aminoacyl-tRNA synthetase</keyword>
<gene>
    <name evidence="10" type="primary">glyQS</name>
    <name evidence="10" type="ORF">BABL1_gene_966</name>
</gene>
<reference evidence="10 11" key="1">
    <citation type="journal article" date="2015" name="Biol. Direct">
        <title>Babela massiliensis, a representative of a widespread bacterial phylum with unusual adaptations to parasitism in amoebae.</title>
        <authorList>
            <person name="Pagnier I."/>
            <person name="Yutin N."/>
            <person name="Croce O."/>
            <person name="Makarova K.S."/>
            <person name="Wolf Y.I."/>
            <person name="Benamar S."/>
            <person name="Raoult D."/>
            <person name="Koonin E.V."/>
            <person name="La Scola B."/>
        </authorList>
    </citation>
    <scope>NUCLEOTIDE SEQUENCE [LARGE SCALE GENOMIC DNA]</scope>
    <source>
        <strain evidence="11">BABL1</strain>
    </source>
</reference>
<dbReference type="NCBIfam" id="NF003211">
    <property type="entry name" value="PRK04173.1"/>
    <property type="match status" value="1"/>
</dbReference>
<dbReference type="InterPro" id="IPR036621">
    <property type="entry name" value="Anticodon-bd_dom_sf"/>
</dbReference>
<dbReference type="GO" id="GO:0004820">
    <property type="term" value="F:glycine-tRNA ligase activity"/>
    <property type="evidence" value="ECO:0007669"/>
    <property type="project" value="UniProtKB-EC"/>
</dbReference>
<name>V6DFA2_9BACT</name>
<dbReference type="GO" id="GO:0015966">
    <property type="term" value="P:diadenosine tetraphosphate biosynthetic process"/>
    <property type="evidence" value="ECO:0007669"/>
    <property type="project" value="UniProtKB-ARBA"/>
</dbReference>
<dbReference type="Pfam" id="PF00587">
    <property type="entry name" value="tRNA-synt_2b"/>
    <property type="match status" value="1"/>
</dbReference>
<dbReference type="InterPro" id="IPR027031">
    <property type="entry name" value="Gly-tRNA_synthase/POLG2"/>
</dbReference>
<sequence>MQVTLEKIVALCKRRGFVYPCAEIYGGLNGVYDMGPLGTMIRQNIRKAWINSLNSTDLDILFIEGAILGPEAVWQASGHVSNFQDPMVDCLICKHRFRADEIDIEKACSSCGNKNWTDVRQFNLMFKTHVGASLDNSKENSIAYLRPETAQSIFVNFKNIMSSNRVKIPFGVAQIGKAFRNEITPKQFLFRVREFEQMEIEWFCKEEDALKFFEFWCNTRLNFYSNIGINKDKITLRKHEKEELSHYSSCTSDVEYQFPFGSKELEGIAYRGNFDLNQHMKFSHKDLSVFDEATKTSYVPHVVECSVGTDRLFLTLLFDAYNEEIVNENDTRVVLKLHPSIAPYKAAFMPLSKQLSEQTKKIYKDIKTKYTCEFDESGSIGKRYRRQDEIGTPLCFTYDFESLNDNCITVRNRDTMKQERISIDSIENYIKDNLKI</sequence>
<dbReference type="OrthoDB" id="9760853at2"/>
<dbReference type="EC" id="6.1.1.14" evidence="2"/>
<keyword evidence="4" id="KW-0436">Ligase</keyword>
<dbReference type="PANTHER" id="PTHR10745">
    <property type="entry name" value="GLYCYL-TRNA SYNTHETASE/DNA POLYMERASE SUBUNIT GAMMA-2"/>
    <property type="match status" value="1"/>
</dbReference>
<dbReference type="GO" id="GO:0004081">
    <property type="term" value="F:bis(5'-nucleosyl)-tetraphosphatase (asymmetrical) activity"/>
    <property type="evidence" value="ECO:0007669"/>
    <property type="project" value="UniProtKB-ARBA"/>
</dbReference>
<dbReference type="SUPFAM" id="SSF55681">
    <property type="entry name" value="Class II aaRS and biotin synthetases"/>
    <property type="match status" value="1"/>
</dbReference>
<dbReference type="Gene3D" id="3.40.50.800">
    <property type="entry name" value="Anticodon-binding domain"/>
    <property type="match status" value="1"/>
</dbReference>
<evidence type="ECO:0000256" key="3">
    <source>
        <dbReference type="ARBA" id="ARBA00022490"/>
    </source>
</evidence>
<evidence type="ECO:0000256" key="7">
    <source>
        <dbReference type="ARBA" id="ARBA00022917"/>
    </source>
</evidence>